<name>A0A1E4TV86_PACTA</name>
<dbReference type="AlphaFoldDB" id="A0A1E4TV86"/>
<dbReference type="EMBL" id="KV454014">
    <property type="protein sequence ID" value="ODV95568.1"/>
    <property type="molecule type" value="Genomic_DNA"/>
</dbReference>
<feature type="region of interest" description="Disordered" evidence="1">
    <location>
        <begin position="109"/>
        <end position="190"/>
    </location>
</feature>
<protein>
    <submittedName>
        <fullName evidence="2">Uncharacterized protein</fullName>
    </submittedName>
</protein>
<evidence type="ECO:0000313" key="3">
    <source>
        <dbReference type="Proteomes" id="UP000094236"/>
    </source>
</evidence>
<dbReference type="OrthoDB" id="4087528at2759"/>
<reference evidence="3" key="1">
    <citation type="submission" date="2016-05" db="EMBL/GenBank/DDBJ databases">
        <title>Comparative genomics of biotechnologically important yeasts.</title>
        <authorList>
            <consortium name="DOE Joint Genome Institute"/>
            <person name="Riley R."/>
            <person name="Haridas S."/>
            <person name="Wolfe K.H."/>
            <person name="Lopes M.R."/>
            <person name="Hittinger C.T."/>
            <person name="Goker M."/>
            <person name="Salamov A."/>
            <person name="Wisecaver J."/>
            <person name="Long T.M."/>
            <person name="Aerts A.L."/>
            <person name="Barry K."/>
            <person name="Choi C."/>
            <person name="Clum A."/>
            <person name="Coughlan A.Y."/>
            <person name="Deshpande S."/>
            <person name="Douglass A.P."/>
            <person name="Hanson S.J."/>
            <person name="Klenk H.-P."/>
            <person name="Labutti K."/>
            <person name="Lapidus A."/>
            <person name="Lindquist E."/>
            <person name="Lipzen A."/>
            <person name="Meier-Kolthoff J.P."/>
            <person name="Ohm R.A."/>
            <person name="Otillar R.P."/>
            <person name="Pangilinan J."/>
            <person name="Peng Y."/>
            <person name="Rokas A."/>
            <person name="Rosa C.A."/>
            <person name="Scheuner C."/>
            <person name="Sibirny A.A."/>
            <person name="Slot J.C."/>
            <person name="Stielow J.B."/>
            <person name="Sun H."/>
            <person name="Kurtzman C.P."/>
            <person name="Blackwell M."/>
            <person name="Grigoriev I.V."/>
            <person name="Jeffries T.W."/>
        </authorList>
    </citation>
    <scope>NUCLEOTIDE SEQUENCE [LARGE SCALE GENOMIC DNA]</scope>
    <source>
        <strain evidence="3">NRRL Y-2460</strain>
    </source>
</reference>
<feature type="compositionally biased region" description="Low complexity" evidence="1">
    <location>
        <begin position="71"/>
        <end position="85"/>
    </location>
</feature>
<feature type="region of interest" description="Disordered" evidence="1">
    <location>
        <begin position="1"/>
        <end position="93"/>
    </location>
</feature>
<sequence length="353" mass="37741">MDSIALFEEKQQARKRSKMSHERTDGSAISSSCSIISPRSMDDYDKHGSSSSIGGSVPKNHTGGGRGGRGVRSVRGGSRSGSNSRGIGGISGGSIGSIGGSSCMVGGNGSNGSNGSSGSSGPSGPSCPSGHIGGSSDGGPGGTFILNRGRSPCSATSSTSIANNNSNSHYTTNINHTHTHTHTHSPLPHSRAGRIQNVDWNKIVQWYCCQCGQAHGNEYIDQLFRIDNDHQMPRNGNSSSSRSRSRSRSGSGSSRNDSYDSNSNYSAYSLRQNDVDVVVNENENRIGCCEDYNLNSSDNEMINQKLKKFNNAYLRSDCSRCQHVMCPYCTKARLSHFKFFINEVVADITNNWS</sequence>
<evidence type="ECO:0000313" key="2">
    <source>
        <dbReference type="EMBL" id="ODV95568.1"/>
    </source>
</evidence>
<organism evidence="2 3">
    <name type="scientific">Pachysolen tannophilus NRRL Y-2460</name>
    <dbReference type="NCBI Taxonomy" id="669874"/>
    <lineage>
        <taxon>Eukaryota</taxon>
        <taxon>Fungi</taxon>
        <taxon>Dikarya</taxon>
        <taxon>Ascomycota</taxon>
        <taxon>Saccharomycotina</taxon>
        <taxon>Pichiomycetes</taxon>
        <taxon>Pachysolenaceae</taxon>
        <taxon>Pachysolen</taxon>
    </lineage>
</organism>
<feature type="region of interest" description="Disordered" evidence="1">
    <location>
        <begin position="230"/>
        <end position="263"/>
    </location>
</feature>
<feature type="compositionally biased region" description="Low complexity" evidence="1">
    <location>
        <begin position="154"/>
        <end position="176"/>
    </location>
</feature>
<feature type="compositionally biased region" description="Low complexity" evidence="1">
    <location>
        <begin position="234"/>
        <end position="263"/>
    </location>
</feature>
<gene>
    <name evidence="2" type="ORF">PACTADRAFT_76032</name>
</gene>
<feature type="compositionally biased region" description="Low complexity" evidence="1">
    <location>
        <begin position="113"/>
        <end position="130"/>
    </location>
</feature>
<accession>A0A1E4TV86</accession>
<dbReference type="Proteomes" id="UP000094236">
    <property type="component" value="Unassembled WGS sequence"/>
</dbReference>
<keyword evidence="3" id="KW-1185">Reference proteome</keyword>
<feature type="compositionally biased region" description="Low complexity" evidence="1">
    <location>
        <begin position="27"/>
        <end position="39"/>
    </location>
</feature>
<proteinExistence type="predicted"/>
<evidence type="ECO:0000256" key="1">
    <source>
        <dbReference type="SAM" id="MobiDB-lite"/>
    </source>
</evidence>
<feature type="compositionally biased region" description="Gly residues" evidence="1">
    <location>
        <begin position="131"/>
        <end position="142"/>
    </location>
</feature>